<comment type="similarity">
    <text evidence="1">Belongs to the ComF/GntX family.</text>
</comment>
<evidence type="ECO:0000313" key="2">
    <source>
        <dbReference type="EMBL" id="MBU3851683.1"/>
    </source>
</evidence>
<comment type="caution">
    <text evidence="2">The sequence shown here is derived from an EMBL/GenBank/DDBJ whole genome shotgun (WGS) entry which is preliminary data.</text>
</comment>
<proteinExistence type="inferred from homology"/>
<dbReference type="Gene3D" id="3.40.50.2020">
    <property type="match status" value="1"/>
</dbReference>
<dbReference type="InterPro" id="IPR029057">
    <property type="entry name" value="PRTase-like"/>
</dbReference>
<reference evidence="2" key="2">
    <citation type="submission" date="2021-04" db="EMBL/GenBank/DDBJ databases">
        <authorList>
            <person name="Gilroy R."/>
        </authorList>
    </citation>
    <scope>NUCLEOTIDE SEQUENCE</scope>
    <source>
        <strain evidence="2">F6-6636</strain>
    </source>
</reference>
<dbReference type="CDD" id="cd06223">
    <property type="entry name" value="PRTases_typeI"/>
    <property type="match status" value="1"/>
</dbReference>
<accession>A0A948TJA5</accession>
<dbReference type="InterPro" id="IPR000836">
    <property type="entry name" value="PRTase_dom"/>
</dbReference>
<dbReference type="EMBL" id="JAHLFS010000044">
    <property type="protein sequence ID" value="MBU3851683.1"/>
    <property type="molecule type" value="Genomic_DNA"/>
</dbReference>
<dbReference type="AlphaFoldDB" id="A0A948TJA5"/>
<evidence type="ECO:0000256" key="1">
    <source>
        <dbReference type="ARBA" id="ARBA00008007"/>
    </source>
</evidence>
<sequence>MQYKGYGAYHLRTVFSDLLHLYFYHCHYQYIVPITSEEKHIAQRGFDHVWGLYENVVPLTKLLAKQATAKPQAQKTRQQRLQTPQSFIYVGSQQINRHARILLVDDIYTTGRTLWHARQCLRHHGFINDIDSFTLGR</sequence>
<reference evidence="2" key="1">
    <citation type="journal article" date="2021" name="PeerJ">
        <title>Extensive microbial diversity within the chicken gut microbiome revealed by metagenomics and culture.</title>
        <authorList>
            <person name="Gilroy R."/>
            <person name="Ravi A."/>
            <person name="Getino M."/>
            <person name="Pursley I."/>
            <person name="Horton D.L."/>
            <person name="Alikhan N.F."/>
            <person name="Baker D."/>
            <person name="Gharbi K."/>
            <person name="Hall N."/>
            <person name="Watson M."/>
            <person name="Adriaenssens E.M."/>
            <person name="Foster-Nyarko E."/>
            <person name="Jarju S."/>
            <person name="Secka A."/>
            <person name="Antonio M."/>
            <person name="Oren A."/>
            <person name="Chaudhuri R.R."/>
            <person name="La Ragione R."/>
            <person name="Hildebrand F."/>
            <person name="Pallen M.J."/>
        </authorList>
    </citation>
    <scope>NUCLEOTIDE SEQUENCE</scope>
    <source>
        <strain evidence="2">F6-6636</strain>
    </source>
</reference>
<protein>
    <submittedName>
        <fullName evidence="2">ComF family protein</fullName>
    </submittedName>
</protein>
<organism evidence="2 3">
    <name type="scientific">Candidatus Paralactobacillus gallistercoris</name>
    <dbReference type="NCBI Taxonomy" id="2838724"/>
    <lineage>
        <taxon>Bacteria</taxon>
        <taxon>Bacillati</taxon>
        <taxon>Bacillota</taxon>
        <taxon>Bacilli</taxon>
        <taxon>Lactobacillales</taxon>
        <taxon>Lactobacillaceae</taxon>
        <taxon>Lactobacillus</taxon>
    </lineage>
</organism>
<dbReference type="Proteomes" id="UP000777303">
    <property type="component" value="Unassembled WGS sequence"/>
</dbReference>
<dbReference type="SUPFAM" id="SSF53271">
    <property type="entry name" value="PRTase-like"/>
    <property type="match status" value="1"/>
</dbReference>
<dbReference type="PANTHER" id="PTHR47505:SF1">
    <property type="entry name" value="DNA UTILIZATION PROTEIN YHGH"/>
    <property type="match status" value="1"/>
</dbReference>
<dbReference type="InterPro" id="IPR051910">
    <property type="entry name" value="ComF/GntX_DNA_util-trans"/>
</dbReference>
<evidence type="ECO:0000313" key="3">
    <source>
        <dbReference type="Proteomes" id="UP000777303"/>
    </source>
</evidence>
<name>A0A948TJA5_9LACO</name>
<gene>
    <name evidence="2" type="ORF">H9901_03190</name>
</gene>
<dbReference type="PANTHER" id="PTHR47505">
    <property type="entry name" value="DNA UTILIZATION PROTEIN YHGH"/>
    <property type="match status" value="1"/>
</dbReference>